<reference evidence="2" key="1">
    <citation type="submission" date="2016-10" db="EMBL/GenBank/DDBJ databases">
        <authorList>
            <person name="Varghese N."/>
            <person name="Submissions S."/>
        </authorList>
    </citation>
    <scope>NUCLEOTIDE SEQUENCE [LARGE SCALE GENOMIC DNA]</scope>
    <source>
        <strain evidence="2">DSM 25030</strain>
    </source>
</reference>
<protein>
    <submittedName>
        <fullName evidence="1">Uncharacterized protein</fullName>
    </submittedName>
</protein>
<accession>A0A1H2VP64</accession>
<evidence type="ECO:0000313" key="1">
    <source>
        <dbReference type="EMBL" id="SDW69774.1"/>
    </source>
</evidence>
<organism evidence="1 2">
    <name type="scientific">Flagellimonas zhangzhouensis</name>
    <dbReference type="NCBI Taxonomy" id="1073328"/>
    <lineage>
        <taxon>Bacteria</taxon>
        <taxon>Pseudomonadati</taxon>
        <taxon>Bacteroidota</taxon>
        <taxon>Flavobacteriia</taxon>
        <taxon>Flavobacteriales</taxon>
        <taxon>Flavobacteriaceae</taxon>
        <taxon>Flagellimonas</taxon>
    </lineage>
</organism>
<dbReference type="EMBL" id="FNMY01000002">
    <property type="protein sequence ID" value="SDW69774.1"/>
    <property type="molecule type" value="Genomic_DNA"/>
</dbReference>
<name>A0A1H2VP64_9FLAO</name>
<gene>
    <name evidence="1" type="ORF">SAMN04487892_2153</name>
</gene>
<proteinExistence type="predicted"/>
<evidence type="ECO:0000313" key="2">
    <source>
        <dbReference type="Proteomes" id="UP000199592"/>
    </source>
</evidence>
<dbReference type="Proteomes" id="UP000199592">
    <property type="component" value="Unassembled WGS sequence"/>
</dbReference>
<dbReference type="AlphaFoldDB" id="A0A1H2VP64"/>
<keyword evidence="2" id="KW-1185">Reference proteome</keyword>
<sequence>MTVLDNPVFSFSFQFLVPNNTEFHSGKMRSLPRPLNNGRYYMDEEKLVLTYIIDAPDPLLRVEVTHVYTGILGVEQFRTPLYRFNP</sequence>